<dbReference type="InterPro" id="IPR036388">
    <property type="entry name" value="WH-like_DNA-bd_sf"/>
</dbReference>
<evidence type="ECO:0000259" key="4">
    <source>
        <dbReference type="PROSITE" id="PS50995"/>
    </source>
</evidence>
<dbReference type="InterPro" id="IPR016181">
    <property type="entry name" value="Acyl_CoA_acyltransferase"/>
</dbReference>
<keyword evidence="2" id="KW-0238">DNA-binding</keyword>
<dbReference type="PROSITE" id="PS50995">
    <property type="entry name" value="HTH_MARR_2"/>
    <property type="match status" value="1"/>
</dbReference>
<proteinExistence type="predicted"/>
<evidence type="ECO:0000256" key="2">
    <source>
        <dbReference type="ARBA" id="ARBA00023125"/>
    </source>
</evidence>
<keyword evidence="8" id="KW-1185">Reference proteome</keyword>
<feature type="domain" description="N-acetyltransferase" evidence="5">
    <location>
        <begin position="1"/>
        <end position="152"/>
    </location>
</feature>
<dbReference type="InterPro" id="IPR000835">
    <property type="entry name" value="HTH_MarR-typ"/>
</dbReference>
<evidence type="ECO:0000256" key="3">
    <source>
        <dbReference type="ARBA" id="ARBA00023163"/>
    </source>
</evidence>
<reference evidence="7 9" key="3">
    <citation type="submission" date="2020-11" db="EMBL/GenBank/DDBJ databases">
        <title>Closed and high quality bacterial genomes of the OMM12 community.</title>
        <authorList>
            <person name="Marbouty M."/>
            <person name="Lamy-Besnier Q."/>
            <person name="Debarbieux L."/>
            <person name="Koszul R."/>
        </authorList>
    </citation>
    <scope>NUCLEOTIDE SEQUENCE [LARGE SCALE GENOMIC DNA]</scope>
    <source>
        <strain evidence="7 9">KB18</strain>
    </source>
</reference>
<dbReference type="PANTHER" id="PTHR42756:SF1">
    <property type="entry name" value="TRANSCRIPTIONAL REPRESSOR OF EMRAB OPERON"/>
    <property type="match status" value="1"/>
</dbReference>
<reference evidence="8" key="2">
    <citation type="submission" date="2017-05" db="EMBL/GenBank/DDBJ databases">
        <title>Improved OligoMM genomes.</title>
        <authorList>
            <person name="Garzetti D."/>
        </authorList>
    </citation>
    <scope>NUCLEOTIDE SEQUENCE [LARGE SCALE GENOMIC DNA]</scope>
    <source>
        <strain evidence="8">KB18</strain>
    </source>
</reference>
<dbReference type="SUPFAM" id="SSF46785">
    <property type="entry name" value="Winged helix' DNA-binding domain"/>
    <property type="match status" value="1"/>
</dbReference>
<dbReference type="EMBL" id="CP021422">
    <property type="protein sequence ID" value="ASB42417.1"/>
    <property type="molecule type" value="Genomic_DNA"/>
</dbReference>
<dbReference type="Pfam" id="PF00583">
    <property type="entry name" value="Acetyltransf_1"/>
    <property type="match status" value="1"/>
</dbReference>
<sequence>MYLRTLGTEEMHRLYDPCLKRDFPPEELMPWKWMKPLIEQGCQRSVGFYDDNGLAAYALFIARDNRPKTALLNYFAVQPERRGQGTGSLCLGLMREALKDTDCRIIFEVEDPETAPDREAARRRIDFYLRGGARATEVRSTLFGVEYRIMVLEEEGEGSPISDEQLAGELEALYHITVAKKHKFEEVCRVRLAAPRETGSFSRDLGRTLTYLLRSRKRFMGEKLKEYGFSGGMYMIVLHVDRNPGLSQDAVAGHLYLDKCSVARKVKKLEELGCLYRETDQNDRRQNKLFLTEKGRELAPAIREYLGQWGDEVTSGLTESEKETLITLLMKTIKK</sequence>
<dbReference type="GO" id="GO:0003700">
    <property type="term" value="F:DNA-binding transcription factor activity"/>
    <property type="evidence" value="ECO:0007669"/>
    <property type="project" value="InterPro"/>
</dbReference>
<dbReference type="PRINTS" id="PR00598">
    <property type="entry name" value="HTHMARR"/>
</dbReference>
<evidence type="ECO:0000259" key="5">
    <source>
        <dbReference type="PROSITE" id="PS51186"/>
    </source>
</evidence>
<dbReference type="Proteomes" id="UP000196710">
    <property type="component" value="Chromosome"/>
</dbReference>
<evidence type="ECO:0000313" key="6">
    <source>
        <dbReference type="EMBL" id="ASB42417.1"/>
    </source>
</evidence>
<keyword evidence="3" id="KW-0804">Transcription</keyword>
<evidence type="ECO:0000256" key="1">
    <source>
        <dbReference type="ARBA" id="ARBA00023015"/>
    </source>
</evidence>
<dbReference type="Gene3D" id="3.40.630.30">
    <property type="match status" value="1"/>
</dbReference>
<name>A0A1Z2XVE0_9FIRM</name>
<dbReference type="KEGG" id="amur:ADH66_18245"/>
<dbReference type="SMART" id="SM00347">
    <property type="entry name" value="HTH_MARR"/>
    <property type="match status" value="1"/>
</dbReference>
<dbReference type="InterPro" id="IPR000182">
    <property type="entry name" value="GNAT_dom"/>
</dbReference>
<dbReference type="Gene3D" id="1.10.10.10">
    <property type="entry name" value="Winged helix-like DNA-binding domain superfamily/Winged helix DNA-binding domain"/>
    <property type="match status" value="1"/>
</dbReference>
<organism evidence="7 9">
    <name type="scientific">Acutalibacter muris</name>
    <dbReference type="NCBI Taxonomy" id="1796620"/>
    <lineage>
        <taxon>Bacteria</taxon>
        <taxon>Bacillati</taxon>
        <taxon>Bacillota</taxon>
        <taxon>Clostridia</taxon>
        <taxon>Eubacteriales</taxon>
        <taxon>Acutalibacteraceae</taxon>
        <taxon>Acutalibacter</taxon>
    </lineage>
</organism>
<dbReference type="Proteomes" id="UP000596035">
    <property type="component" value="Chromosome"/>
</dbReference>
<evidence type="ECO:0000313" key="7">
    <source>
        <dbReference type="EMBL" id="QQR31704.1"/>
    </source>
</evidence>
<evidence type="ECO:0000313" key="8">
    <source>
        <dbReference type="Proteomes" id="UP000196710"/>
    </source>
</evidence>
<feature type="domain" description="HTH marR-type" evidence="4">
    <location>
        <begin position="202"/>
        <end position="334"/>
    </location>
</feature>
<dbReference type="SUPFAM" id="SSF55729">
    <property type="entry name" value="Acyl-CoA N-acyltransferases (Nat)"/>
    <property type="match status" value="1"/>
</dbReference>
<dbReference type="PANTHER" id="PTHR42756">
    <property type="entry name" value="TRANSCRIPTIONAL REGULATOR, MARR"/>
    <property type="match status" value="1"/>
</dbReference>
<dbReference type="GO" id="GO:0003677">
    <property type="term" value="F:DNA binding"/>
    <property type="evidence" value="ECO:0007669"/>
    <property type="project" value="UniProtKB-KW"/>
</dbReference>
<dbReference type="CDD" id="cd04301">
    <property type="entry name" value="NAT_SF"/>
    <property type="match status" value="1"/>
</dbReference>
<dbReference type="AlphaFoldDB" id="A0A1Z2XVE0"/>
<dbReference type="PROSITE" id="PS51186">
    <property type="entry name" value="GNAT"/>
    <property type="match status" value="1"/>
</dbReference>
<dbReference type="Pfam" id="PF12802">
    <property type="entry name" value="MarR_2"/>
    <property type="match status" value="1"/>
</dbReference>
<evidence type="ECO:0000313" key="9">
    <source>
        <dbReference type="Proteomes" id="UP000596035"/>
    </source>
</evidence>
<dbReference type="RefSeq" id="WP_066537874.1">
    <property type="nucleotide sequence ID" value="NZ_CP021422.1"/>
</dbReference>
<dbReference type="InterPro" id="IPR036390">
    <property type="entry name" value="WH_DNA-bd_sf"/>
</dbReference>
<gene>
    <name evidence="6" type="ORF">ADH66_18245</name>
    <name evidence="7" type="ORF">I5Q82_08660</name>
</gene>
<protein>
    <submittedName>
        <fullName evidence="7">GNAT family N-acetyltransferase</fullName>
    </submittedName>
</protein>
<dbReference type="EMBL" id="CP065321">
    <property type="protein sequence ID" value="QQR31704.1"/>
    <property type="molecule type" value="Genomic_DNA"/>
</dbReference>
<accession>A0A1Z2XVE0</accession>
<reference evidence="6" key="1">
    <citation type="journal article" date="2017" name="Genome Announc.">
        <title>High-Quality Whole-Genome Sequences of the Oligo-Mouse-Microbiota Bacterial Community.</title>
        <authorList>
            <person name="Garzetti D."/>
            <person name="Brugiroux S."/>
            <person name="Bunk B."/>
            <person name="Pukall R."/>
            <person name="McCoy K.D."/>
            <person name="Macpherson A.J."/>
            <person name="Stecher B."/>
        </authorList>
    </citation>
    <scope>NUCLEOTIDE SEQUENCE</scope>
    <source>
        <strain evidence="6">KB18</strain>
    </source>
</reference>
<keyword evidence="1" id="KW-0805">Transcription regulation</keyword>
<dbReference type="GO" id="GO:0016747">
    <property type="term" value="F:acyltransferase activity, transferring groups other than amino-acyl groups"/>
    <property type="evidence" value="ECO:0007669"/>
    <property type="project" value="InterPro"/>
</dbReference>